<keyword evidence="4" id="KW-0804">Transcription</keyword>
<feature type="domain" description="HTH lysR-type" evidence="5">
    <location>
        <begin position="1"/>
        <end position="58"/>
    </location>
</feature>
<evidence type="ECO:0000256" key="3">
    <source>
        <dbReference type="ARBA" id="ARBA00023125"/>
    </source>
</evidence>
<dbReference type="SUPFAM" id="SSF53850">
    <property type="entry name" value="Periplasmic binding protein-like II"/>
    <property type="match status" value="1"/>
</dbReference>
<dbReference type="OrthoDB" id="9785745at2"/>
<dbReference type="FunFam" id="1.10.10.10:FF:000001">
    <property type="entry name" value="LysR family transcriptional regulator"/>
    <property type="match status" value="1"/>
</dbReference>
<sequence length="319" mass="35530">MQFESLQIFCDVVRWASFSRGAQENGISQSSASQAVHQLEVRLGVRLIDRSKRPLVLTEQGKVYYEGCKELVGRYLELENRVKVLSDERKVTGTVGVASIYSVGLLHMSQYVKTFGERHPEASVRLEYLHPTRVVERVIAGGAELGLISYPRKWPELTVIPWREEPMVLVVSPTHRFARRKTVEVRELDGEPLVAFDAELSIRKAIDRALRHHEITVDVVLEFDNIENIKRAVEISAGAAILPEPSVAKEVRAGSLIALGIDGQEAKHRLTRPLAIIHRRHDKLDLTASRFLDLLTGSDAVPAEPGASADRRLAAASPS</sequence>
<comment type="similarity">
    <text evidence="1">Belongs to the LysR transcriptional regulatory family.</text>
</comment>
<dbReference type="KEGG" id="pbor:BSF38_01608"/>
<dbReference type="Pfam" id="PF03466">
    <property type="entry name" value="LysR_substrate"/>
    <property type="match status" value="1"/>
</dbReference>
<dbReference type="PANTHER" id="PTHR30419:SF8">
    <property type="entry name" value="NITROGEN ASSIMILATION TRANSCRIPTIONAL ACTIVATOR-RELATED"/>
    <property type="match status" value="1"/>
</dbReference>
<dbReference type="Gene3D" id="1.10.10.10">
    <property type="entry name" value="Winged helix-like DNA-binding domain superfamily/Winged helix DNA-binding domain"/>
    <property type="match status" value="1"/>
</dbReference>
<dbReference type="Pfam" id="PF00126">
    <property type="entry name" value="HTH_1"/>
    <property type="match status" value="1"/>
</dbReference>
<protein>
    <submittedName>
        <fullName evidence="6">HTH-type transcriptional activator CmpR</fullName>
    </submittedName>
</protein>
<dbReference type="PROSITE" id="PS50931">
    <property type="entry name" value="HTH_LYSR"/>
    <property type="match status" value="1"/>
</dbReference>
<gene>
    <name evidence="6" type="primary">cmpR</name>
    <name evidence="6" type="ORF">BSF38_01608</name>
</gene>
<evidence type="ECO:0000256" key="1">
    <source>
        <dbReference type="ARBA" id="ARBA00009437"/>
    </source>
</evidence>
<keyword evidence="7" id="KW-1185">Reference proteome</keyword>
<dbReference type="InterPro" id="IPR050950">
    <property type="entry name" value="HTH-type_LysR_regulators"/>
</dbReference>
<organism evidence="6 7">
    <name type="scientific">Paludisphaera borealis</name>
    <dbReference type="NCBI Taxonomy" id="1387353"/>
    <lineage>
        <taxon>Bacteria</taxon>
        <taxon>Pseudomonadati</taxon>
        <taxon>Planctomycetota</taxon>
        <taxon>Planctomycetia</taxon>
        <taxon>Isosphaerales</taxon>
        <taxon>Isosphaeraceae</taxon>
        <taxon>Paludisphaera</taxon>
    </lineage>
</organism>
<evidence type="ECO:0000313" key="7">
    <source>
        <dbReference type="Proteomes" id="UP000186309"/>
    </source>
</evidence>
<accession>A0A1U7CMI1</accession>
<dbReference type="GO" id="GO:0003677">
    <property type="term" value="F:DNA binding"/>
    <property type="evidence" value="ECO:0007669"/>
    <property type="project" value="UniProtKB-KW"/>
</dbReference>
<proteinExistence type="inferred from homology"/>
<dbReference type="STRING" id="1387353.BSF38_01608"/>
<dbReference type="Proteomes" id="UP000186309">
    <property type="component" value="Chromosome"/>
</dbReference>
<dbReference type="EMBL" id="CP019082">
    <property type="protein sequence ID" value="APW60142.1"/>
    <property type="molecule type" value="Genomic_DNA"/>
</dbReference>
<dbReference type="AlphaFoldDB" id="A0A1U7CMI1"/>
<dbReference type="Gene3D" id="3.40.190.290">
    <property type="match status" value="1"/>
</dbReference>
<dbReference type="InterPro" id="IPR000847">
    <property type="entry name" value="LysR_HTH_N"/>
</dbReference>
<dbReference type="SUPFAM" id="SSF46785">
    <property type="entry name" value="Winged helix' DNA-binding domain"/>
    <property type="match status" value="1"/>
</dbReference>
<reference evidence="7" key="1">
    <citation type="submission" date="2016-12" db="EMBL/GenBank/DDBJ databases">
        <title>Comparative genomics of four Isosphaeraceae planctomycetes: a common pool of plasmids and glycoside hydrolase genes.</title>
        <authorList>
            <person name="Ivanova A."/>
        </authorList>
    </citation>
    <scope>NUCLEOTIDE SEQUENCE [LARGE SCALE GENOMIC DNA]</scope>
    <source>
        <strain evidence="7">PX4</strain>
    </source>
</reference>
<dbReference type="InterPro" id="IPR036388">
    <property type="entry name" value="WH-like_DNA-bd_sf"/>
</dbReference>
<dbReference type="GO" id="GO:0003700">
    <property type="term" value="F:DNA-binding transcription factor activity"/>
    <property type="evidence" value="ECO:0007669"/>
    <property type="project" value="InterPro"/>
</dbReference>
<dbReference type="RefSeq" id="WP_076344576.1">
    <property type="nucleotide sequence ID" value="NZ_CP019082.1"/>
</dbReference>
<dbReference type="GO" id="GO:0005829">
    <property type="term" value="C:cytosol"/>
    <property type="evidence" value="ECO:0007669"/>
    <property type="project" value="TreeGrafter"/>
</dbReference>
<evidence type="ECO:0000256" key="4">
    <source>
        <dbReference type="ARBA" id="ARBA00023163"/>
    </source>
</evidence>
<dbReference type="CDD" id="cd05466">
    <property type="entry name" value="PBP2_LTTR_substrate"/>
    <property type="match status" value="1"/>
</dbReference>
<name>A0A1U7CMI1_9BACT</name>
<dbReference type="InterPro" id="IPR036390">
    <property type="entry name" value="WH_DNA-bd_sf"/>
</dbReference>
<evidence type="ECO:0000313" key="6">
    <source>
        <dbReference type="EMBL" id="APW60142.1"/>
    </source>
</evidence>
<dbReference type="PANTHER" id="PTHR30419">
    <property type="entry name" value="HTH-TYPE TRANSCRIPTIONAL REGULATOR YBHD"/>
    <property type="match status" value="1"/>
</dbReference>
<keyword evidence="2" id="KW-0805">Transcription regulation</keyword>
<evidence type="ECO:0000259" key="5">
    <source>
        <dbReference type="PROSITE" id="PS50931"/>
    </source>
</evidence>
<keyword evidence="3" id="KW-0238">DNA-binding</keyword>
<dbReference type="InterPro" id="IPR005119">
    <property type="entry name" value="LysR_subst-bd"/>
</dbReference>
<evidence type="ECO:0000256" key="2">
    <source>
        <dbReference type="ARBA" id="ARBA00023015"/>
    </source>
</evidence>